<name>A0A5D6VZ49_9FIRM</name>
<protein>
    <submittedName>
        <fullName evidence="2">DUF1653 domain-containing protein</fullName>
    </submittedName>
</protein>
<accession>A0A5D6VZ49</accession>
<dbReference type="EMBL" id="VTOY01000016">
    <property type="protein sequence ID" value="TYZ20229.1"/>
    <property type="molecule type" value="Genomic_DNA"/>
</dbReference>
<dbReference type="OrthoDB" id="371169at2"/>
<feature type="domain" description="DUF1653" evidence="1">
    <location>
        <begin position="19"/>
        <end position="83"/>
    </location>
</feature>
<gene>
    <name evidence="2" type="ORF">FZ040_12240</name>
</gene>
<keyword evidence="3" id="KW-1185">Reference proteome</keyword>
<evidence type="ECO:0000259" key="1">
    <source>
        <dbReference type="Pfam" id="PF07866"/>
    </source>
</evidence>
<dbReference type="Pfam" id="PF07866">
    <property type="entry name" value="DUF1653"/>
    <property type="match status" value="1"/>
</dbReference>
<dbReference type="InterPro" id="IPR037135">
    <property type="entry name" value="DUF1653-like_dom_sf"/>
</dbReference>
<dbReference type="InterPro" id="IPR023387">
    <property type="entry name" value="DUF1653-like_dom"/>
</dbReference>
<evidence type="ECO:0000313" key="3">
    <source>
        <dbReference type="Proteomes" id="UP000323646"/>
    </source>
</evidence>
<sequence>MANRIQKQYGREIPQAGEIWHHFKHKEYKIIACPVTHTETEELYCVYQALYGDYGTFCRPLDMFMSEVDNGKYPQAEQKYRFERQPCK</sequence>
<dbReference type="Gene3D" id="2.30.30.320">
    <property type="entry name" value="DUF1653-like domain"/>
    <property type="match status" value="1"/>
</dbReference>
<dbReference type="Proteomes" id="UP000323646">
    <property type="component" value="Unassembled WGS sequence"/>
</dbReference>
<dbReference type="AlphaFoldDB" id="A0A5D6VZ49"/>
<organism evidence="2 3">
    <name type="scientific">Selenomonas ruminis</name>
    <dbReference type="NCBI Taxonomy" id="2593411"/>
    <lineage>
        <taxon>Bacteria</taxon>
        <taxon>Bacillati</taxon>
        <taxon>Bacillota</taxon>
        <taxon>Negativicutes</taxon>
        <taxon>Selenomonadales</taxon>
        <taxon>Selenomonadaceae</taxon>
        <taxon>Selenomonas</taxon>
    </lineage>
</organism>
<reference evidence="2 3" key="1">
    <citation type="submission" date="2019-08" db="EMBL/GenBank/DDBJ databases">
        <title>Selenomonas sp. mPRGC5 and Selenomonas sp. mPRGC8 isolated from ruminal fluid of dairy goat (Capra hircus).</title>
        <authorList>
            <person name="Poothong S."/>
            <person name="Nuengjamnong C."/>
            <person name="Tanasupawat S."/>
        </authorList>
    </citation>
    <scope>NUCLEOTIDE SEQUENCE [LARGE SCALE GENOMIC DNA]</scope>
    <source>
        <strain evidence="3">mPRGC5</strain>
    </source>
</reference>
<evidence type="ECO:0000313" key="2">
    <source>
        <dbReference type="EMBL" id="TYZ20229.1"/>
    </source>
</evidence>
<proteinExistence type="predicted"/>
<comment type="caution">
    <text evidence="2">The sequence shown here is derived from an EMBL/GenBank/DDBJ whole genome shotgun (WGS) entry which is preliminary data.</text>
</comment>